<feature type="region of interest" description="Disordered" evidence="1">
    <location>
        <begin position="1"/>
        <end position="60"/>
    </location>
</feature>
<dbReference type="PROSITE" id="PS51257">
    <property type="entry name" value="PROKAR_LIPOPROTEIN"/>
    <property type="match status" value="1"/>
</dbReference>
<name>A0ABN1G8R0_9ACTN</name>
<dbReference type="Proteomes" id="UP001500957">
    <property type="component" value="Unassembled WGS sequence"/>
</dbReference>
<accession>A0ABN1G8R0</accession>
<evidence type="ECO:0000256" key="1">
    <source>
        <dbReference type="SAM" id="MobiDB-lite"/>
    </source>
</evidence>
<feature type="compositionally biased region" description="Low complexity" evidence="1">
    <location>
        <begin position="9"/>
        <end position="20"/>
    </location>
</feature>
<comment type="caution">
    <text evidence="2">The sequence shown here is derived from an EMBL/GenBank/DDBJ whole genome shotgun (WGS) entry which is preliminary data.</text>
</comment>
<proteinExistence type="predicted"/>
<gene>
    <name evidence="2" type="ORF">GCM10009547_05380</name>
</gene>
<reference evidence="2 3" key="1">
    <citation type="journal article" date="2019" name="Int. J. Syst. Evol. Microbiol.">
        <title>The Global Catalogue of Microorganisms (GCM) 10K type strain sequencing project: providing services to taxonomists for standard genome sequencing and annotation.</title>
        <authorList>
            <consortium name="The Broad Institute Genomics Platform"/>
            <consortium name="The Broad Institute Genome Sequencing Center for Infectious Disease"/>
            <person name="Wu L."/>
            <person name="Ma J."/>
        </authorList>
    </citation>
    <scope>NUCLEOTIDE SEQUENCE [LARGE SCALE GENOMIC DNA]</scope>
    <source>
        <strain evidence="2 3">JCM 10671</strain>
    </source>
</reference>
<evidence type="ECO:0000313" key="2">
    <source>
        <dbReference type="EMBL" id="GAA0606356.1"/>
    </source>
</evidence>
<protein>
    <submittedName>
        <fullName evidence="2">Uncharacterized protein</fullName>
    </submittedName>
</protein>
<organism evidence="2 3">
    <name type="scientific">Sporichthya brevicatena</name>
    <dbReference type="NCBI Taxonomy" id="171442"/>
    <lineage>
        <taxon>Bacteria</taxon>
        <taxon>Bacillati</taxon>
        <taxon>Actinomycetota</taxon>
        <taxon>Actinomycetes</taxon>
        <taxon>Sporichthyales</taxon>
        <taxon>Sporichthyaceae</taxon>
        <taxon>Sporichthya</taxon>
    </lineage>
</organism>
<sequence length="60" mass="6624">MRSRVGRPTGASGSTSSCTSQRQEFDQMPGARTGRPQRAQEGWPLTAEHPQFRPDGHDVE</sequence>
<feature type="compositionally biased region" description="Basic and acidic residues" evidence="1">
    <location>
        <begin position="50"/>
        <end position="60"/>
    </location>
</feature>
<evidence type="ECO:0000313" key="3">
    <source>
        <dbReference type="Proteomes" id="UP001500957"/>
    </source>
</evidence>
<dbReference type="EMBL" id="BAAAHE010000006">
    <property type="protein sequence ID" value="GAA0606356.1"/>
    <property type="molecule type" value="Genomic_DNA"/>
</dbReference>
<keyword evidence="3" id="KW-1185">Reference proteome</keyword>